<gene>
    <name evidence="1" type="ORF">KK488_00425</name>
</gene>
<dbReference type="CDD" id="cd00377">
    <property type="entry name" value="ICL_PEPM"/>
    <property type="match status" value="1"/>
</dbReference>
<comment type="caution">
    <text evidence="1">The sequence shown here is derived from an EMBL/GenBank/DDBJ whole genome shotgun (WGS) entry which is preliminary data.</text>
</comment>
<sequence>MTDQKIKAKQFKALHVAGAPLILFNIWDAGSARAVTSAGASALATGSWSVAAAHGTTDGEKLPLDLAIANLARIVAVTDLPVSVDLESGYDDPAQTIERAIEAGAIGCNIEDSFPQDGTLRKLSDQVARIRQVRGIADASGVACFINARTDVFFQKDASDPALQFQSALERARAYADAGADGIFVPGLSDIEQIAQFVAASPLPVNIMLGANSPQPGEFARVGVARLSYGPTPYSVAMKALEEAANNALKGVTH</sequence>
<dbReference type="InterPro" id="IPR015813">
    <property type="entry name" value="Pyrv/PenolPyrv_kinase-like_dom"/>
</dbReference>
<dbReference type="PANTHER" id="PTHR42905:SF16">
    <property type="entry name" value="CARBOXYPHOSPHONOENOLPYRUVATE PHOSPHONOMUTASE-LIKE PROTEIN (AFU_ORTHOLOGUE AFUA_5G07230)"/>
    <property type="match status" value="1"/>
</dbReference>
<accession>A0A9X1AHX5</accession>
<dbReference type="PANTHER" id="PTHR42905">
    <property type="entry name" value="PHOSPHOENOLPYRUVATE CARBOXYLASE"/>
    <property type="match status" value="1"/>
</dbReference>
<proteinExistence type="predicted"/>
<reference evidence="1" key="1">
    <citation type="submission" date="2021-05" db="EMBL/GenBank/DDBJ databases">
        <title>Genome of Sphingobium sp. strain.</title>
        <authorList>
            <person name="Fan R."/>
        </authorList>
    </citation>
    <scope>NUCLEOTIDE SEQUENCE</scope>
    <source>
        <strain evidence="1">H33</strain>
    </source>
</reference>
<dbReference type="InterPro" id="IPR040442">
    <property type="entry name" value="Pyrv_kinase-like_dom_sf"/>
</dbReference>
<protein>
    <submittedName>
        <fullName evidence="1">Isocitrate lyase/PEP mutase family protein</fullName>
    </submittedName>
</protein>
<evidence type="ECO:0000313" key="2">
    <source>
        <dbReference type="Proteomes" id="UP001138757"/>
    </source>
</evidence>
<dbReference type="InterPro" id="IPR039556">
    <property type="entry name" value="ICL/PEPM"/>
</dbReference>
<dbReference type="AlphaFoldDB" id="A0A9X1AHX5"/>
<keyword evidence="2" id="KW-1185">Reference proteome</keyword>
<dbReference type="Pfam" id="PF13714">
    <property type="entry name" value="PEP_mutase"/>
    <property type="match status" value="1"/>
</dbReference>
<organism evidence="1 2">
    <name type="scientific">Sphingobium nicotianae</name>
    <dbReference type="NCBI Taxonomy" id="2782607"/>
    <lineage>
        <taxon>Bacteria</taxon>
        <taxon>Pseudomonadati</taxon>
        <taxon>Pseudomonadota</taxon>
        <taxon>Alphaproteobacteria</taxon>
        <taxon>Sphingomonadales</taxon>
        <taxon>Sphingomonadaceae</taxon>
        <taxon>Sphingobium</taxon>
    </lineage>
</organism>
<dbReference type="EMBL" id="JAHGAW010000001">
    <property type="protein sequence ID" value="MBT2185411.1"/>
    <property type="molecule type" value="Genomic_DNA"/>
</dbReference>
<dbReference type="RefSeq" id="WP_214621170.1">
    <property type="nucleotide sequence ID" value="NZ_JAHGAW010000001.1"/>
</dbReference>
<evidence type="ECO:0000313" key="1">
    <source>
        <dbReference type="EMBL" id="MBT2185411.1"/>
    </source>
</evidence>
<keyword evidence="1" id="KW-0456">Lyase</keyword>
<dbReference type="SUPFAM" id="SSF51621">
    <property type="entry name" value="Phosphoenolpyruvate/pyruvate domain"/>
    <property type="match status" value="1"/>
</dbReference>
<dbReference type="GO" id="GO:0016829">
    <property type="term" value="F:lyase activity"/>
    <property type="evidence" value="ECO:0007669"/>
    <property type="project" value="UniProtKB-KW"/>
</dbReference>
<dbReference type="Proteomes" id="UP001138757">
    <property type="component" value="Unassembled WGS sequence"/>
</dbReference>
<dbReference type="Gene3D" id="3.20.20.60">
    <property type="entry name" value="Phosphoenolpyruvate-binding domains"/>
    <property type="match status" value="1"/>
</dbReference>
<name>A0A9X1AHX5_9SPHN</name>